<feature type="domain" description="Reverse transcriptase" evidence="1">
    <location>
        <begin position="1"/>
        <end position="130"/>
    </location>
</feature>
<keyword evidence="2" id="KW-0808">Transferase</keyword>
<evidence type="ECO:0000259" key="1">
    <source>
        <dbReference type="PROSITE" id="PS50878"/>
    </source>
</evidence>
<dbReference type="PANTHER" id="PTHR33642:SF4">
    <property type="entry name" value="COX1_OXI3 INTRON 1 PROTEIN-RELATED"/>
    <property type="match status" value="1"/>
</dbReference>
<dbReference type="GO" id="GO:0003964">
    <property type="term" value="F:RNA-directed DNA polymerase activity"/>
    <property type="evidence" value="ECO:0007669"/>
    <property type="project" value="UniProtKB-KW"/>
</dbReference>
<dbReference type="PROSITE" id="PS50878">
    <property type="entry name" value="RT_POL"/>
    <property type="match status" value="1"/>
</dbReference>
<accession>A0ABT8IJT4</accession>
<dbReference type="Proteomes" id="UP001174196">
    <property type="component" value="Unassembled WGS sequence"/>
</dbReference>
<organism evidence="2 3">
    <name type="scientific">Polycladomyces subterraneus</name>
    <dbReference type="NCBI Taxonomy" id="1016997"/>
    <lineage>
        <taxon>Bacteria</taxon>
        <taxon>Bacillati</taxon>
        <taxon>Bacillota</taxon>
        <taxon>Bacilli</taxon>
        <taxon>Bacillales</taxon>
        <taxon>Thermoactinomycetaceae</taxon>
        <taxon>Polycladomyces</taxon>
    </lineage>
</organism>
<gene>
    <name evidence="2" type="ORF">NWF35_03740</name>
</gene>
<protein>
    <submittedName>
        <fullName evidence="2">Reverse transcriptase domain-containing protein</fullName>
    </submittedName>
</protein>
<dbReference type="RefSeq" id="WP_301237735.1">
    <property type="nucleotide sequence ID" value="NZ_JANRHH010000018.1"/>
</dbReference>
<dbReference type="Pfam" id="PF01348">
    <property type="entry name" value="Intron_maturas2"/>
    <property type="match status" value="1"/>
</dbReference>
<dbReference type="SUPFAM" id="SSF56672">
    <property type="entry name" value="DNA/RNA polymerases"/>
    <property type="match status" value="1"/>
</dbReference>
<proteinExistence type="predicted"/>
<dbReference type="InterPro" id="IPR000477">
    <property type="entry name" value="RT_dom"/>
</dbReference>
<dbReference type="InterPro" id="IPR043502">
    <property type="entry name" value="DNA/RNA_pol_sf"/>
</dbReference>
<dbReference type="Pfam" id="PF00078">
    <property type="entry name" value="RVT_1"/>
    <property type="match status" value="1"/>
</dbReference>
<dbReference type="InterPro" id="IPR024937">
    <property type="entry name" value="Domain_X"/>
</dbReference>
<dbReference type="EMBL" id="JANRHH010000018">
    <property type="protein sequence ID" value="MDN4593021.1"/>
    <property type="molecule type" value="Genomic_DNA"/>
</dbReference>
<reference evidence="2" key="1">
    <citation type="submission" date="2022-08" db="EMBL/GenBank/DDBJ databases">
        <title>Polycladomyces zharkentsis sp. nov., a novel thermophilic CMC and starch-degrading bacterium isolated from a geothermal spring in Kazakhstan.</title>
        <authorList>
            <person name="Mashzhan A."/>
            <person name="Kistaubaeva A."/>
            <person name="Javier-Lopez R."/>
            <person name="Birkeland N.-K."/>
        </authorList>
    </citation>
    <scope>NUCLEOTIDE SEQUENCE</scope>
    <source>
        <strain evidence="2">KSR 13</strain>
    </source>
</reference>
<sequence>MGLKWSIIRFPSDKDARSVEHKLYNIRRKYKAVWDELTETEKERARREIKELKKELMTIPYNDPMDEKYKRLQYVRYADDFIIGVIGSKEDCEKIKATEFLAKELKLELSQEKTLITHSSKKARFLGYDITVKRSNSTKTNVNGIQRRTRNMVCQLLVPREIWVKKLLEIKAMRVDPITGQWKPIHRSALLRNDDLEILETNNSEIRGLYNYYKLANNAITLSNFKYFMEYSMYKTFAAKYNTSVKKILSKYKINGRFAVRYETKEGPKIRWFYKQGFKRYREKITAGDPTIDLEMNTLRIRGTLTSLIACSKKM</sequence>
<keyword evidence="2" id="KW-0695">RNA-directed DNA polymerase</keyword>
<keyword evidence="3" id="KW-1185">Reference proteome</keyword>
<evidence type="ECO:0000313" key="3">
    <source>
        <dbReference type="Proteomes" id="UP001174196"/>
    </source>
</evidence>
<dbReference type="PANTHER" id="PTHR33642">
    <property type="entry name" value="COX1/OXI3 INTRON 1 PROTEIN-RELATED"/>
    <property type="match status" value="1"/>
</dbReference>
<evidence type="ECO:0000313" key="2">
    <source>
        <dbReference type="EMBL" id="MDN4593021.1"/>
    </source>
</evidence>
<name>A0ABT8IJT4_9BACL</name>
<comment type="caution">
    <text evidence="2">The sequence shown here is derived from an EMBL/GenBank/DDBJ whole genome shotgun (WGS) entry which is preliminary data.</text>
</comment>
<keyword evidence="2" id="KW-0548">Nucleotidyltransferase</keyword>